<dbReference type="Proteomes" id="UP000244571">
    <property type="component" value="Chromosome"/>
</dbReference>
<dbReference type="PROSITE" id="PS50928">
    <property type="entry name" value="ABC_TM1"/>
    <property type="match status" value="1"/>
</dbReference>
<comment type="subcellular location">
    <subcellularLocation>
        <location evidence="1 8">Cell membrane</location>
        <topology evidence="1 8">Multi-pass membrane protein</topology>
    </subcellularLocation>
</comment>
<dbReference type="Gene3D" id="1.10.3720.10">
    <property type="entry name" value="MetI-like"/>
    <property type="match status" value="1"/>
</dbReference>
<keyword evidence="3 8" id="KW-0813">Transport</keyword>
<organism evidence="10 11">
    <name type="scientific">Orrella marina</name>
    <dbReference type="NCBI Taxonomy" id="2163011"/>
    <lineage>
        <taxon>Bacteria</taxon>
        <taxon>Pseudomonadati</taxon>
        <taxon>Pseudomonadota</taxon>
        <taxon>Betaproteobacteria</taxon>
        <taxon>Burkholderiales</taxon>
        <taxon>Alcaligenaceae</taxon>
        <taxon>Orrella</taxon>
    </lineage>
</organism>
<dbReference type="InterPro" id="IPR035906">
    <property type="entry name" value="MetI-like_sf"/>
</dbReference>
<sequence length="293" mass="31576">MATLSTDTDRPAHAIRLDAPVSFIIPLALFFVVFVIAPFVLLTFVSLHNDNSLDVMGIGQYIAFFSDGFNLSVLGNTLLLGLKVTLLTILIGYPLAYAYVSAPRRFQGLLMLMILLPLLTSSVVRTFAWVVILGRQGIINTSLMDLGIITEPLRLLYTPGAVTVALAQIELPLMVLPLITALMSVDSNLRQASLALGAGHWRTFMQVTIPLSVPGLLAGSLLVFASSVSAFVTQTLVGGGQQIFMPFYIYQQAIQANQYPFAAAIAVVLLISVMAIVVLVNSFGRRSKGFVNG</sequence>
<feature type="domain" description="ABC transmembrane type-1" evidence="9">
    <location>
        <begin position="74"/>
        <end position="280"/>
    </location>
</feature>
<keyword evidence="11" id="KW-1185">Reference proteome</keyword>
<reference evidence="10 11" key="1">
    <citation type="submission" date="2018-04" db="EMBL/GenBank/DDBJ databases">
        <title>Bordetella sp. HZ20 isolated from seawater.</title>
        <authorList>
            <person name="Sun C."/>
        </authorList>
    </citation>
    <scope>NUCLEOTIDE SEQUENCE [LARGE SCALE GENOMIC DNA]</scope>
    <source>
        <strain evidence="10 11">HZ20</strain>
    </source>
</reference>
<evidence type="ECO:0000256" key="8">
    <source>
        <dbReference type="RuleBase" id="RU363032"/>
    </source>
</evidence>
<gene>
    <name evidence="10" type="ORF">DBV39_18005</name>
</gene>
<feature type="transmembrane region" description="Helical" evidence="8">
    <location>
        <begin position="261"/>
        <end position="283"/>
    </location>
</feature>
<dbReference type="InterPro" id="IPR000515">
    <property type="entry name" value="MetI-like"/>
</dbReference>
<dbReference type="GO" id="GO:0005886">
    <property type="term" value="C:plasma membrane"/>
    <property type="evidence" value="ECO:0007669"/>
    <property type="project" value="UniProtKB-SubCell"/>
</dbReference>
<protein>
    <submittedName>
        <fullName evidence="10">ABC transporter permease</fullName>
    </submittedName>
</protein>
<keyword evidence="4" id="KW-1003">Cell membrane</keyword>
<evidence type="ECO:0000256" key="5">
    <source>
        <dbReference type="ARBA" id="ARBA00022692"/>
    </source>
</evidence>
<dbReference type="KEGG" id="boz:DBV39_18005"/>
<feature type="transmembrane region" description="Helical" evidence="8">
    <location>
        <begin position="78"/>
        <end position="100"/>
    </location>
</feature>
<comment type="similarity">
    <text evidence="2">Belongs to the binding-protein-dependent transport system permease family. CysTW subfamily.</text>
</comment>
<evidence type="ECO:0000313" key="10">
    <source>
        <dbReference type="EMBL" id="AWB35317.1"/>
    </source>
</evidence>
<keyword evidence="7 8" id="KW-0472">Membrane</keyword>
<feature type="transmembrane region" description="Helical" evidence="8">
    <location>
        <begin position="112"/>
        <end position="135"/>
    </location>
</feature>
<dbReference type="PANTHER" id="PTHR42929">
    <property type="entry name" value="INNER MEMBRANE ABC TRANSPORTER PERMEASE PROTEIN YDCU-RELATED-RELATED"/>
    <property type="match status" value="1"/>
</dbReference>
<evidence type="ECO:0000256" key="4">
    <source>
        <dbReference type="ARBA" id="ARBA00022475"/>
    </source>
</evidence>
<dbReference type="EMBL" id="CP028901">
    <property type="protein sequence ID" value="AWB35317.1"/>
    <property type="molecule type" value="Genomic_DNA"/>
</dbReference>
<accession>A0A2R4XND0</accession>
<proteinExistence type="inferred from homology"/>
<evidence type="ECO:0000256" key="3">
    <source>
        <dbReference type="ARBA" id="ARBA00022448"/>
    </source>
</evidence>
<feature type="transmembrane region" description="Helical" evidence="8">
    <location>
        <begin position="21"/>
        <end position="47"/>
    </location>
</feature>
<evidence type="ECO:0000256" key="1">
    <source>
        <dbReference type="ARBA" id="ARBA00004651"/>
    </source>
</evidence>
<dbReference type="PANTHER" id="PTHR42929:SF5">
    <property type="entry name" value="ABC TRANSPORTER PERMEASE PROTEIN"/>
    <property type="match status" value="1"/>
</dbReference>
<feature type="transmembrane region" description="Helical" evidence="8">
    <location>
        <begin position="204"/>
        <end position="225"/>
    </location>
</feature>
<keyword evidence="5 8" id="KW-0812">Transmembrane</keyword>
<name>A0A2R4XND0_9BURK</name>
<dbReference type="SUPFAM" id="SSF161098">
    <property type="entry name" value="MetI-like"/>
    <property type="match status" value="1"/>
</dbReference>
<dbReference type="OrthoDB" id="9808619at2"/>
<evidence type="ECO:0000256" key="7">
    <source>
        <dbReference type="ARBA" id="ARBA00023136"/>
    </source>
</evidence>
<dbReference type="GO" id="GO:0055085">
    <property type="term" value="P:transmembrane transport"/>
    <property type="evidence" value="ECO:0007669"/>
    <property type="project" value="InterPro"/>
</dbReference>
<dbReference type="Pfam" id="PF00528">
    <property type="entry name" value="BPD_transp_1"/>
    <property type="match status" value="1"/>
</dbReference>
<evidence type="ECO:0000313" key="11">
    <source>
        <dbReference type="Proteomes" id="UP000244571"/>
    </source>
</evidence>
<evidence type="ECO:0000256" key="6">
    <source>
        <dbReference type="ARBA" id="ARBA00022989"/>
    </source>
</evidence>
<dbReference type="AlphaFoldDB" id="A0A2R4XND0"/>
<evidence type="ECO:0000259" key="9">
    <source>
        <dbReference type="PROSITE" id="PS50928"/>
    </source>
</evidence>
<dbReference type="RefSeq" id="WP_108622773.1">
    <property type="nucleotide sequence ID" value="NZ_CP028901.1"/>
</dbReference>
<keyword evidence="6 8" id="KW-1133">Transmembrane helix</keyword>
<dbReference type="CDD" id="cd06261">
    <property type="entry name" value="TM_PBP2"/>
    <property type="match status" value="1"/>
</dbReference>
<evidence type="ECO:0000256" key="2">
    <source>
        <dbReference type="ARBA" id="ARBA00007069"/>
    </source>
</evidence>